<dbReference type="InterPro" id="IPR003661">
    <property type="entry name" value="HisK_dim/P_dom"/>
</dbReference>
<dbReference type="InterPro" id="IPR036097">
    <property type="entry name" value="HisK_dim/P_sf"/>
</dbReference>
<dbReference type="Proteomes" id="UP000032679">
    <property type="component" value="Unassembled WGS sequence"/>
</dbReference>
<feature type="domain" description="Response regulatory" evidence="7">
    <location>
        <begin position="778"/>
        <end position="894"/>
    </location>
</feature>
<dbReference type="PROSITE" id="PS50112">
    <property type="entry name" value="PAS"/>
    <property type="match status" value="2"/>
</dbReference>
<dbReference type="InterPro" id="IPR036890">
    <property type="entry name" value="HATPase_C_sf"/>
</dbReference>
<evidence type="ECO:0000313" key="10">
    <source>
        <dbReference type="EMBL" id="GAN53142.1"/>
    </source>
</evidence>
<dbReference type="AlphaFoldDB" id="A0A0D6MHN0"/>
<dbReference type="CDD" id="cd18161">
    <property type="entry name" value="REC_hyHK_blue-like"/>
    <property type="match status" value="1"/>
</dbReference>
<dbReference type="CDD" id="cd16919">
    <property type="entry name" value="HATPase_CckA-like"/>
    <property type="match status" value="1"/>
</dbReference>
<dbReference type="InterPro" id="IPR000014">
    <property type="entry name" value="PAS"/>
</dbReference>
<dbReference type="InterPro" id="IPR003594">
    <property type="entry name" value="HATPase_dom"/>
</dbReference>
<dbReference type="SMART" id="SM00086">
    <property type="entry name" value="PAC"/>
    <property type="match status" value="3"/>
</dbReference>
<proteinExistence type="predicted"/>
<dbReference type="PROSITE" id="PS50113">
    <property type="entry name" value="PAC"/>
    <property type="match status" value="1"/>
</dbReference>
<dbReference type="NCBIfam" id="TIGR00229">
    <property type="entry name" value="sensory_box"/>
    <property type="match status" value="2"/>
</dbReference>
<keyword evidence="11" id="KW-1185">Reference proteome</keyword>
<dbReference type="InterPro" id="IPR001610">
    <property type="entry name" value="PAC"/>
</dbReference>
<dbReference type="GO" id="GO:0000155">
    <property type="term" value="F:phosphorelay sensor kinase activity"/>
    <property type="evidence" value="ECO:0007669"/>
    <property type="project" value="InterPro"/>
</dbReference>
<evidence type="ECO:0000259" key="6">
    <source>
        <dbReference type="PROSITE" id="PS50109"/>
    </source>
</evidence>
<evidence type="ECO:0000256" key="3">
    <source>
        <dbReference type="ARBA" id="ARBA00022553"/>
    </source>
</evidence>
<dbReference type="EC" id="2.7.13.3" evidence="2"/>
<dbReference type="InterPro" id="IPR011006">
    <property type="entry name" value="CheY-like_superfamily"/>
</dbReference>
<comment type="caution">
    <text evidence="10">The sequence shown here is derived from an EMBL/GenBank/DDBJ whole genome shotgun (WGS) entry which is preliminary data.</text>
</comment>
<dbReference type="SMART" id="SM00387">
    <property type="entry name" value="HATPase_c"/>
    <property type="match status" value="1"/>
</dbReference>
<feature type="domain" description="Response regulatory" evidence="7">
    <location>
        <begin position="947"/>
        <end position="1057"/>
    </location>
</feature>
<evidence type="ECO:0000259" key="8">
    <source>
        <dbReference type="PROSITE" id="PS50112"/>
    </source>
</evidence>
<feature type="domain" description="PAS" evidence="8">
    <location>
        <begin position="226"/>
        <end position="296"/>
    </location>
</feature>
<accession>A0A0D6MHN0</accession>
<dbReference type="SMART" id="SM00448">
    <property type="entry name" value="REC"/>
    <property type="match status" value="2"/>
</dbReference>
<dbReference type="InterPro" id="IPR000700">
    <property type="entry name" value="PAS-assoc_C"/>
</dbReference>
<keyword evidence="5" id="KW-0175">Coiled coil</keyword>
<evidence type="ECO:0000256" key="1">
    <source>
        <dbReference type="ARBA" id="ARBA00000085"/>
    </source>
</evidence>
<dbReference type="PANTHER" id="PTHR43065">
    <property type="entry name" value="SENSOR HISTIDINE KINASE"/>
    <property type="match status" value="1"/>
</dbReference>
<dbReference type="Gene3D" id="1.10.287.130">
    <property type="match status" value="1"/>
</dbReference>
<feature type="domain" description="PAC" evidence="9">
    <location>
        <begin position="424"/>
        <end position="476"/>
    </location>
</feature>
<name>A0A0D6MHN0_9PROT</name>
<feature type="modified residue" description="4-aspartylphosphate" evidence="4">
    <location>
        <position position="828"/>
    </location>
</feature>
<dbReference type="Pfam" id="PF08448">
    <property type="entry name" value="PAS_4"/>
    <property type="match status" value="2"/>
</dbReference>
<dbReference type="SMART" id="SM00091">
    <property type="entry name" value="PAS"/>
    <property type="match status" value="2"/>
</dbReference>
<dbReference type="InterPro" id="IPR005467">
    <property type="entry name" value="His_kinase_dom"/>
</dbReference>
<gene>
    <name evidence="10" type="ORF">Tasa_006_006</name>
</gene>
<dbReference type="SUPFAM" id="SSF55785">
    <property type="entry name" value="PYP-like sensor domain (PAS domain)"/>
    <property type="match status" value="3"/>
</dbReference>
<dbReference type="CDD" id="cd00130">
    <property type="entry name" value="PAS"/>
    <property type="match status" value="2"/>
</dbReference>
<dbReference type="Gene3D" id="3.40.50.2300">
    <property type="match status" value="2"/>
</dbReference>
<dbReference type="SMART" id="SM00388">
    <property type="entry name" value="HisKA"/>
    <property type="match status" value="1"/>
</dbReference>
<dbReference type="Pfam" id="PF08447">
    <property type="entry name" value="PAS_3"/>
    <property type="match status" value="1"/>
</dbReference>
<dbReference type="SUPFAM" id="SSF52172">
    <property type="entry name" value="CheY-like"/>
    <property type="match status" value="2"/>
</dbReference>
<dbReference type="InterPro" id="IPR013656">
    <property type="entry name" value="PAS_4"/>
</dbReference>
<dbReference type="InterPro" id="IPR001789">
    <property type="entry name" value="Sig_transdc_resp-reg_receiver"/>
</dbReference>
<evidence type="ECO:0000313" key="11">
    <source>
        <dbReference type="Proteomes" id="UP000032679"/>
    </source>
</evidence>
<reference evidence="10 11" key="1">
    <citation type="submission" date="2012-10" db="EMBL/GenBank/DDBJ databases">
        <title>Genome sequencing of Tanticharoenia sakaeratensis NBRC 103193.</title>
        <authorList>
            <person name="Azuma Y."/>
            <person name="Hadano H."/>
            <person name="Hirakawa H."/>
            <person name="Matsushita K."/>
        </authorList>
    </citation>
    <scope>NUCLEOTIDE SEQUENCE [LARGE SCALE GENOMIC DNA]</scope>
    <source>
        <strain evidence="10 11">NBRC 103193</strain>
    </source>
</reference>
<dbReference type="InterPro" id="IPR035965">
    <property type="entry name" value="PAS-like_dom_sf"/>
</dbReference>
<dbReference type="PANTHER" id="PTHR43065:SF42">
    <property type="entry name" value="TWO-COMPONENT SENSOR PPRA"/>
    <property type="match status" value="1"/>
</dbReference>
<evidence type="ECO:0000256" key="2">
    <source>
        <dbReference type="ARBA" id="ARBA00012438"/>
    </source>
</evidence>
<comment type="catalytic activity">
    <reaction evidence="1">
        <text>ATP + protein L-histidine = ADP + protein N-phospho-L-histidine.</text>
        <dbReference type="EC" id="2.7.13.3"/>
    </reaction>
</comment>
<keyword evidence="3 4" id="KW-0597">Phosphoprotein</keyword>
<feature type="coiled-coil region" evidence="5">
    <location>
        <begin position="481"/>
        <end position="508"/>
    </location>
</feature>
<dbReference type="InterPro" id="IPR004358">
    <property type="entry name" value="Sig_transdc_His_kin-like_C"/>
</dbReference>
<protein>
    <recommendedName>
        <fullName evidence="2">histidine kinase</fullName>
        <ecNumber evidence="2">2.7.13.3</ecNumber>
    </recommendedName>
</protein>
<organism evidence="10 11">
    <name type="scientific">Tanticharoenia sakaeratensis NBRC 103193</name>
    <dbReference type="NCBI Taxonomy" id="1231623"/>
    <lineage>
        <taxon>Bacteria</taxon>
        <taxon>Pseudomonadati</taxon>
        <taxon>Pseudomonadota</taxon>
        <taxon>Alphaproteobacteria</taxon>
        <taxon>Acetobacterales</taxon>
        <taxon>Acetobacteraceae</taxon>
        <taxon>Tanticharoenia</taxon>
    </lineage>
</organism>
<evidence type="ECO:0000256" key="4">
    <source>
        <dbReference type="PROSITE-ProRule" id="PRU00169"/>
    </source>
</evidence>
<feature type="domain" description="Histidine kinase" evidence="6">
    <location>
        <begin position="535"/>
        <end position="758"/>
    </location>
</feature>
<dbReference type="PRINTS" id="PR00344">
    <property type="entry name" value="BCTRLSENSOR"/>
</dbReference>
<dbReference type="Gene3D" id="3.30.565.10">
    <property type="entry name" value="Histidine kinase-like ATPase, C-terminal domain"/>
    <property type="match status" value="1"/>
</dbReference>
<dbReference type="SUPFAM" id="SSF47384">
    <property type="entry name" value="Homodimeric domain of signal transducing histidine kinase"/>
    <property type="match status" value="1"/>
</dbReference>
<dbReference type="STRING" id="1231623.Tasa_006_006"/>
<dbReference type="PROSITE" id="PS50110">
    <property type="entry name" value="RESPONSE_REGULATORY"/>
    <property type="match status" value="2"/>
</dbReference>
<dbReference type="SUPFAM" id="SSF55874">
    <property type="entry name" value="ATPase domain of HSP90 chaperone/DNA topoisomerase II/histidine kinase"/>
    <property type="match status" value="1"/>
</dbReference>
<dbReference type="FunFam" id="3.30.450.20:FF:000099">
    <property type="entry name" value="Sensory box sensor histidine kinase"/>
    <property type="match status" value="1"/>
</dbReference>
<dbReference type="EMBL" id="BALE01000006">
    <property type="protein sequence ID" value="GAN53142.1"/>
    <property type="molecule type" value="Genomic_DNA"/>
</dbReference>
<evidence type="ECO:0000256" key="5">
    <source>
        <dbReference type="SAM" id="Coils"/>
    </source>
</evidence>
<dbReference type="Pfam" id="PF00072">
    <property type="entry name" value="Response_reg"/>
    <property type="match status" value="2"/>
</dbReference>
<sequence>MIDMGGHAREPDTMISETGSDTRLAAEIETLLSARASAGPAGEADRLLREALRALHAEAEGAPWDGAWPIGGGVCGALIRNRDWSDSLFGPVSGWSEALRTTISNIVHSPVPKVLMWGPEHRLLYNDAYTEILGARHPAAMGARLSDVWPELTDFTAGVLAAACQDETVFYRDHPMVVRRNGSDEHMTFDLVYTAIREPGGAIAGVMCTILDTTGRTSAERALARSEAELRTITDALPLMVGYVDRDLIFRFVNRYYEGAFGRPIDTIIGRHIRDLLGESQYQARLPLIARALAGEAVHCDTEVMLADGVHRIMELRYMPRIADDGSVAGFHVLVLDVQDRVSRRQALEISTRRFQAAVDALDGLLWVADVRGNMSGEQPGWTRLTGQTRIQFSGLGWADAVHPDDRAVSVAGWTEAIRRSEPYAIEHRVRRYDGVYRTFSVRAVPVTDDTGEIVEWIGVHTDITHQRNAEASLHEQADYLARQVRHRQRAEDQLRQLNETLEARVIAEIEERRQAETLLAQAQKMETIGKLTGGVAHDFNNLLQVISGNLQLISRDAAGLERCERRVAAAMTAVDRGAKLASQLLAFGRRQPLEPKVVNVTRFVLGMDEILRRAIGEGIEIETVYSGGLWNTFIDPAQIENALLNLAINARDAMDGIGRLTIELANVHLDDTYARIHHEVEPGQYVMLAVSDTGCGMSHEVLERVFEPFFSTKEEGKGSGLGLSMVYGFVKQSGGHVKIYSELGHGTTIKLYLPRALQSEDREVSVEAGPIIGGSETVLVVEDDEAVRATVVEMLAELGYGVLKATDAQNALAVIESGIPIDLLFTDVVMPGTMKSPELARKARERLPNLTVLYTSGYTENSIVHGGRLDAGVDLLSKPYSREALARKIRHVLANQNHRANLLSERPGLASMLPGLPGLAEDKALTVDPVRPSPMADEASASRGCTVLLVEDDELIRTCTAEVLSDQGYTVVEAANANEAMMAFDARPIDVLVTDINLRGVSGPDLAAHARVAYTGMAVVFASGDVGSVPDGQPFTYKLAKPYNGDALVEVIEQAIRMRATPLSD</sequence>
<feature type="modified residue" description="4-aspartylphosphate" evidence="4">
    <location>
        <position position="996"/>
    </location>
</feature>
<dbReference type="Gene3D" id="3.30.450.20">
    <property type="entry name" value="PAS domain"/>
    <property type="match status" value="3"/>
</dbReference>
<dbReference type="PROSITE" id="PS50109">
    <property type="entry name" value="HIS_KIN"/>
    <property type="match status" value="1"/>
</dbReference>
<evidence type="ECO:0000259" key="7">
    <source>
        <dbReference type="PROSITE" id="PS50110"/>
    </source>
</evidence>
<dbReference type="InterPro" id="IPR013655">
    <property type="entry name" value="PAS_fold_3"/>
</dbReference>
<dbReference type="Pfam" id="PF02518">
    <property type="entry name" value="HATPase_c"/>
    <property type="match status" value="1"/>
</dbReference>
<evidence type="ECO:0000259" key="9">
    <source>
        <dbReference type="PROSITE" id="PS50113"/>
    </source>
</evidence>
<feature type="domain" description="PAS" evidence="8">
    <location>
        <begin position="351"/>
        <end position="421"/>
    </location>
</feature>